<gene>
    <name evidence="3" type="ORF">HNY73_016840</name>
</gene>
<keyword evidence="1" id="KW-0560">Oxidoreductase</keyword>
<dbReference type="PANTHER" id="PTHR43157">
    <property type="entry name" value="PHOSPHATIDYLINOSITOL-GLYCAN BIOSYNTHESIS CLASS F PROTEIN-RELATED"/>
    <property type="match status" value="1"/>
</dbReference>
<dbReference type="GO" id="GO:0016491">
    <property type="term" value="F:oxidoreductase activity"/>
    <property type="evidence" value="ECO:0007669"/>
    <property type="project" value="UniProtKB-KW"/>
</dbReference>
<dbReference type="EMBL" id="JABXBU010002227">
    <property type="protein sequence ID" value="KAF8774270.1"/>
    <property type="molecule type" value="Genomic_DNA"/>
</dbReference>
<comment type="caution">
    <text evidence="3">The sequence shown here is derived from an EMBL/GenBank/DDBJ whole genome shotgun (WGS) entry which is preliminary data.</text>
</comment>
<reference evidence="3" key="2">
    <citation type="submission" date="2020-06" db="EMBL/GenBank/DDBJ databases">
        <authorList>
            <person name="Sheffer M."/>
        </authorList>
    </citation>
    <scope>NUCLEOTIDE SEQUENCE</scope>
</reference>
<dbReference type="PANTHER" id="PTHR43157:SF31">
    <property type="entry name" value="PHOSPHATIDYLINOSITOL-GLYCAN BIOSYNTHESIS CLASS F PROTEIN"/>
    <property type="match status" value="1"/>
</dbReference>
<organism evidence="3 4">
    <name type="scientific">Argiope bruennichi</name>
    <name type="common">Wasp spider</name>
    <name type="synonym">Aranea bruennichi</name>
    <dbReference type="NCBI Taxonomy" id="94029"/>
    <lineage>
        <taxon>Eukaryota</taxon>
        <taxon>Metazoa</taxon>
        <taxon>Ecdysozoa</taxon>
        <taxon>Arthropoda</taxon>
        <taxon>Chelicerata</taxon>
        <taxon>Arachnida</taxon>
        <taxon>Araneae</taxon>
        <taxon>Araneomorphae</taxon>
        <taxon>Entelegynae</taxon>
        <taxon>Araneoidea</taxon>
        <taxon>Araneidae</taxon>
        <taxon>Argiope</taxon>
    </lineage>
</organism>
<dbReference type="Gene3D" id="3.40.50.720">
    <property type="entry name" value="NAD(P)-binding Rossmann-like Domain"/>
    <property type="match status" value="1"/>
</dbReference>
<protein>
    <submittedName>
        <fullName evidence="3">Retinol dehydrogenase 13 like protein</fullName>
    </submittedName>
</protein>
<dbReference type="SUPFAM" id="SSF51735">
    <property type="entry name" value="NAD(P)-binding Rossmann-fold domains"/>
    <property type="match status" value="1"/>
</dbReference>
<evidence type="ECO:0000313" key="4">
    <source>
        <dbReference type="Proteomes" id="UP000807504"/>
    </source>
</evidence>
<evidence type="ECO:0000256" key="2">
    <source>
        <dbReference type="SAM" id="MobiDB-lite"/>
    </source>
</evidence>
<dbReference type="InterPro" id="IPR036291">
    <property type="entry name" value="NAD(P)-bd_dom_sf"/>
</dbReference>
<dbReference type="Proteomes" id="UP000807504">
    <property type="component" value="Unassembled WGS sequence"/>
</dbReference>
<evidence type="ECO:0000313" key="3">
    <source>
        <dbReference type="EMBL" id="KAF8774270.1"/>
    </source>
</evidence>
<dbReference type="AlphaFoldDB" id="A0A8T0EK21"/>
<sequence>MTVAEFLVLVWDFLFKPKCTSQAKLHNKTVIITGGNAGIGKETALDLAARGTWDNVKTIINCVLHQADPQEQPPHQGLLRRSGTNPLARKPRVLRQMSDEEECRTCESDGCRSVEPMAKAKDDAFAKKFWEFSEHLIESVPHSS</sequence>
<accession>A0A8T0EK21</accession>
<proteinExistence type="predicted"/>
<name>A0A8T0EK21_ARGBR</name>
<reference evidence="3" key="1">
    <citation type="journal article" date="2020" name="bioRxiv">
        <title>Chromosome-level reference genome of the European wasp spider Argiope bruennichi: a resource for studies on range expansion and evolutionary adaptation.</title>
        <authorList>
            <person name="Sheffer M.M."/>
            <person name="Hoppe A."/>
            <person name="Krehenwinkel H."/>
            <person name="Uhl G."/>
            <person name="Kuss A.W."/>
            <person name="Jensen L."/>
            <person name="Jensen C."/>
            <person name="Gillespie R.G."/>
            <person name="Hoff K.J."/>
            <person name="Prost S."/>
        </authorList>
    </citation>
    <scope>NUCLEOTIDE SEQUENCE</scope>
</reference>
<evidence type="ECO:0000256" key="1">
    <source>
        <dbReference type="ARBA" id="ARBA00023002"/>
    </source>
</evidence>
<feature type="region of interest" description="Disordered" evidence="2">
    <location>
        <begin position="67"/>
        <end position="92"/>
    </location>
</feature>
<keyword evidence="4" id="KW-1185">Reference proteome</keyword>